<organism evidence="6 7">
    <name type="scientific">Erwinia tracheiphila</name>
    <dbReference type="NCBI Taxonomy" id="65700"/>
    <lineage>
        <taxon>Bacteria</taxon>
        <taxon>Pseudomonadati</taxon>
        <taxon>Pseudomonadota</taxon>
        <taxon>Gammaproteobacteria</taxon>
        <taxon>Enterobacterales</taxon>
        <taxon>Erwiniaceae</taxon>
        <taxon>Erwinia</taxon>
    </lineage>
</organism>
<evidence type="ECO:0000256" key="4">
    <source>
        <dbReference type="SAM" id="Phobius"/>
    </source>
</evidence>
<dbReference type="CDD" id="cd00383">
    <property type="entry name" value="trans_reg_C"/>
    <property type="match status" value="1"/>
</dbReference>
<dbReference type="AlphaFoldDB" id="A0A345CY83"/>
<keyword evidence="1 2" id="KW-0238">DNA-binding</keyword>
<keyword evidence="4" id="KW-1133">Transmembrane helix</keyword>
<dbReference type="SMART" id="SM00862">
    <property type="entry name" value="Trans_reg_C"/>
    <property type="match status" value="1"/>
</dbReference>
<name>A0A345CY83_9GAMM</name>
<sequence>MVVHLMSSHCVINHWLIDIASGSLIHQKTGEQRRLGEYQFKLLLVLVEHAGQILTRGELNTLVWERRVIGNNSLPNAVHALRWALEDDGKQQRIIKTIPKKGYILEAEFCEFGIDGQHPDNKMSEHTLSSGTEDAFATRPYAREEWQRASQRESLRLTEQMKDKRQHFWRWMCLGQAILLVLVAGFLSLSHSGKNPDRLTEQQLQLYSQIRLFSLNRLNDAQMISEDIPGMLNATLFALNDLLIARHMTMQVFYSTTSSTLKYTLVVSSPCDHRQLAMNITQFRSNAAQLNTLIYRETERKINEMANCIDRPDGSDADPHRSDANNGSAHSQTESVRVIQPER</sequence>
<evidence type="ECO:0000313" key="6">
    <source>
        <dbReference type="EMBL" id="AXF78400.1"/>
    </source>
</evidence>
<feature type="transmembrane region" description="Helical" evidence="4">
    <location>
        <begin position="168"/>
        <end position="189"/>
    </location>
</feature>
<dbReference type="SUPFAM" id="SSF46894">
    <property type="entry name" value="C-terminal effector domain of the bipartite response regulators"/>
    <property type="match status" value="1"/>
</dbReference>
<evidence type="ECO:0000313" key="7">
    <source>
        <dbReference type="Proteomes" id="UP000264980"/>
    </source>
</evidence>
<gene>
    <name evidence="6" type="ORF">AV903_24180</name>
</gene>
<dbReference type="Proteomes" id="UP000264980">
    <property type="component" value="Chromosome"/>
</dbReference>
<dbReference type="InterPro" id="IPR016032">
    <property type="entry name" value="Sig_transdc_resp-reg_C-effctor"/>
</dbReference>
<keyword evidence="4" id="KW-0472">Membrane</keyword>
<proteinExistence type="predicted"/>
<dbReference type="InterPro" id="IPR001867">
    <property type="entry name" value="OmpR/PhoB-type_DNA-bd"/>
</dbReference>
<dbReference type="Pfam" id="PF00486">
    <property type="entry name" value="Trans_reg_C"/>
    <property type="match status" value="1"/>
</dbReference>
<reference evidence="6 7" key="1">
    <citation type="submission" date="2016-01" db="EMBL/GenBank/DDBJ databases">
        <authorList>
            <person name="Oliw E.H."/>
        </authorList>
    </citation>
    <scope>NUCLEOTIDE SEQUENCE [LARGE SCALE GENOMIC DNA]</scope>
    <source>
        <strain evidence="6 7">MDcuke</strain>
    </source>
</reference>
<dbReference type="GO" id="GO:0003677">
    <property type="term" value="F:DNA binding"/>
    <property type="evidence" value="ECO:0007669"/>
    <property type="project" value="UniProtKB-UniRule"/>
</dbReference>
<feature type="compositionally biased region" description="Polar residues" evidence="3">
    <location>
        <begin position="324"/>
        <end position="335"/>
    </location>
</feature>
<keyword evidence="4" id="KW-0812">Transmembrane</keyword>
<dbReference type="EMBL" id="CP013970">
    <property type="protein sequence ID" value="AXF78400.1"/>
    <property type="molecule type" value="Genomic_DNA"/>
</dbReference>
<dbReference type="Gene3D" id="1.10.10.10">
    <property type="entry name" value="Winged helix-like DNA-binding domain superfamily/Winged helix DNA-binding domain"/>
    <property type="match status" value="1"/>
</dbReference>
<feature type="domain" description="OmpR/PhoB-type" evidence="5">
    <location>
        <begin position="7"/>
        <end position="107"/>
    </location>
</feature>
<protein>
    <submittedName>
        <fullName evidence="6">Transcriptional regulator</fullName>
    </submittedName>
</protein>
<accession>A0A345CY83</accession>
<dbReference type="GO" id="GO:0000160">
    <property type="term" value="P:phosphorelay signal transduction system"/>
    <property type="evidence" value="ECO:0007669"/>
    <property type="project" value="InterPro"/>
</dbReference>
<feature type="DNA-binding region" description="OmpR/PhoB-type" evidence="2">
    <location>
        <begin position="7"/>
        <end position="107"/>
    </location>
</feature>
<dbReference type="PROSITE" id="PS51755">
    <property type="entry name" value="OMPR_PHOB"/>
    <property type="match status" value="1"/>
</dbReference>
<evidence type="ECO:0000256" key="2">
    <source>
        <dbReference type="PROSITE-ProRule" id="PRU01091"/>
    </source>
</evidence>
<feature type="region of interest" description="Disordered" evidence="3">
    <location>
        <begin position="308"/>
        <end position="343"/>
    </location>
</feature>
<evidence type="ECO:0000256" key="3">
    <source>
        <dbReference type="SAM" id="MobiDB-lite"/>
    </source>
</evidence>
<evidence type="ECO:0000256" key="1">
    <source>
        <dbReference type="ARBA" id="ARBA00023125"/>
    </source>
</evidence>
<dbReference type="GO" id="GO:0006355">
    <property type="term" value="P:regulation of DNA-templated transcription"/>
    <property type="evidence" value="ECO:0007669"/>
    <property type="project" value="InterPro"/>
</dbReference>
<dbReference type="InterPro" id="IPR036388">
    <property type="entry name" value="WH-like_DNA-bd_sf"/>
</dbReference>
<feature type="compositionally biased region" description="Basic and acidic residues" evidence="3">
    <location>
        <begin position="310"/>
        <end position="323"/>
    </location>
</feature>
<evidence type="ECO:0000259" key="5">
    <source>
        <dbReference type="PROSITE" id="PS51755"/>
    </source>
</evidence>